<dbReference type="PRINTS" id="PR00392">
    <property type="entry name" value="PROFILIN"/>
</dbReference>
<evidence type="ECO:0000256" key="7">
    <source>
        <dbReference type="RuleBase" id="RU003909"/>
    </source>
</evidence>
<evidence type="ECO:0000256" key="4">
    <source>
        <dbReference type="ARBA" id="ARBA00023203"/>
    </source>
</evidence>
<evidence type="ECO:0000256" key="5">
    <source>
        <dbReference type="ARBA" id="ARBA00023212"/>
    </source>
</evidence>
<dbReference type="GO" id="GO:0005938">
    <property type="term" value="C:cell cortex"/>
    <property type="evidence" value="ECO:0007669"/>
    <property type="project" value="TreeGrafter"/>
</dbReference>
<accession>A0AAW1JQM2</accession>
<protein>
    <recommendedName>
        <fullName evidence="7">Profilin</fullName>
    </recommendedName>
</protein>
<evidence type="ECO:0000313" key="8">
    <source>
        <dbReference type="EMBL" id="KAK9705920.1"/>
    </source>
</evidence>
<dbReference type="InterPro" id="IPR048278">
    <property type="entry name" value="PFN"/>
</dbReference>
<keyword evidence="9" id="KW-1185">Reference proteome</keyword>
<dbReference type="Gene3D" id="3.30.450.30">
    <property type="entry name" value="Dynein light chain 2a, cytoplasmic"/>
    <property type="match status" value="1"/>
</dbReference>
<dbReference type="InterPro" id="IPR027310">
    <property type="entry name" value="Profilin_CS"/>
</dbReference>
<dbReference type="EMBL" id="JBDFQZ010000007">
    <property type="protein sequence ID" value="KAK9705920.1"/>
    <property type="molecule type" value="Genomic_DNA"/>
</dbReference>
<comment type="subunit">
    <text evidence="6">Occurs in many kinds of cells as a complex with monomeric actin in a 1:1 ratio.</text>
</comment>
<evidence type="ECO:0000256" key="6">
    <source>
        <dbReference type="RuleBase" id="RU003908"/>
    </source>
</evidence>
<name>A0AAW1JQM2_SAPOF</name>
<dbReference type="SMART" id="SM00392">
    <property type="entry name" value="PROF"/>
    <property type="match status" value="1"/>
</dbReference>
<proteinExistence type="inferred from homology"/>
<dbReference type="PRINTS" id="PR01640">
    <property type="entry name" value="PROFILINPLNT"/>
</dbReference>
<dbReference type="Proteomes" id="UP001443914">
    <property type="component" value="Unassembled WGS sequence"/>
</dbReference>
<keyword evidence="4 7" id="KW-0009">Actin-binding</keyword>
<gene>
    <name evidence="8" type="ORF">RND81_07G092100</name>
</gene>
<dbReference type="PROSITE" id="PS00414">
    <property type="entry name" value="PROFILIN"/>
    <property type="match status" value="1"/>
</dbReference>
<comment type="similarity">
    <text evidence="2 7">Belongs to the profilin family.</text>
</comment>
<dbReference type="InterPro" id="IPR005455">
    <property type="entry name" value="PFN_euk"/>
</dbReference>
<dbReference type="Pfam" id="PF00235">
    <property type="entry name" value="Profilin"/>
    <property type="match status" value="1"/>
</dbReference>
<comment type="caution">
    <text evidence="8">The sequence shown here is derived from an EMBL/GenBank/DDBJ whole genome shotgun (WGS) entry which is preliminary data.</text>
</comment>
<dbReference type="GO" id="GO:0003785">
    <property type="term" value="F:actin monomer binding"/>
    <property type="evidence" value="ECO:0007669"/>
    <property type="project" value="TreeGrafter"/>
</dbReference>
<dbReference type="GO" id="GO:0005856">
    <property type="term" value="C:cytoskeleton"/>
    <property type="evidence" value="ECO:0007669"/>
    <property type="project" value="UniProtKB-SubCell"/>
</dbReference>
<dbReference type="InterPro" id="IPR036140">
    <property type="entry name" value="PFN_sf"/>
</dbReference>
<comment type="function">
    <text evidence="6">Binds to actin and affects the structure of the cytoskeleton. At high concentrations, profilin prevents the polymerization of actin, whereas it enhances it at low concentrations.</text>
</comment>
<reference evidence="8" key="1">
    <citation type="submission" date="2024-03" db="EMBL/GenBank/DDBJ databases">
        <title>WGS assembly of Saponaria officinalis var. Norfolk2.</title>
        <authorList>
            <person name="Jenkins J."/>
            <person name="Shu S."/>
            <person name="Grimwood J."/>
            <person name="Barry K."/>
            <person name="Goodstein D."/>
            <person name="Schmutz J."/>
            <person name="Leebens-Mack J."/>
            <person name="Osbourn A."/>
        </authorList>
    </citation>
    <scope>NUCLEOTIDE SEQUENCE [LARGE SCALE GENOMIC DNA]</scope>
    <source>
        <strain evidence="8">JIC</strain>
    </source>
</reference>
<evidence type="ECO:0000256" key="1">
    <source>
        <dbReference type="ARBA" id="ARBA00004245"/>
    </source>
</evidence>
<dbReference type="CDD" id="cd00148">
    <property type="entry name" value="PROF"/>
    <property type="match status" value="1"/>
</dbReference>
<evidence type="ECO:0000256" key="3">
    <source>
        <dbReference type="ARBA" id="ARBA00022490"/>
    </source>
</evidence>
<sequence length="149" mass="16136">MSWQTYLDERLMCDIDEPDHHLTAAAILSHDGSVLAQSRAFPQLIPEEVQDIMAEFNEPGHLATEATGLSLGGNKYHVIQGEPQLVIRALKGAEADQTSHQNHMSGHGGVCIMKTKQSLIFGFYDHPVAAAQCSVLVEGLGECLLSEGL</sequence>
<dbReference type="PANTHER" id="PTHR11604:SF25">
    <property type="entry name" value="PROFILIN-5"/>
    <property type="match status" value="1"/>
</dbReference>
<keyword evidence="5 6" id="KW-0206">Cytoskeleton</keyword>
<dbReference type="SUPFAM" id="SSF55770">
    <property type="entry name" value="Profilin (actin-binding protein)"/>
    <property type="match status" value="1"/>
</dbReference>
<evidence type="ECO:0000256" key="2">
    <source>
        <dbReference type="ARBA" id="ARBA00010058"/>
    </source>
</evidence>
<dbReference type="PANTHER" id="PTHR11604">
    <property type="entry name" value="PROFILIN"/>
    <property type="match status" value="1"/>
</dbReference>
<evidence type="ECO:0000313" key="9">
    <source>
        <dbReference type="Proteomes" id="UP001443914"/>
    </source>
</evidence>
<comment type="subcellular location">
    <subcellularLocation>
        <location evidence="1">Cytoplasm</location>
        <location evidence="1">Cytoskeleton</location>
    </subcellularLocation>
</comment>
<dbReference type="AlphaFoldDB" id="A0AAW1JQM2"/>
<organism evidence="8 9">
    <name type="scientific">Saponaria officinalis</name>
    <name type="common">Common soapwort</name>
    <name type="synonym">Lychnis saponaria</name>
    <dbReference type="NCBI Taxonomy" id="3572"/>
    <lineage>
        <taxon>Eukaryota</taxon>
        <taxon>Viridiplantae</taxon>
        <taxon>Streptophyta</taxon>
        <taxon>Embryophyta</taxon>
        <taxon>Tracheophyta</taxon>
        <taxon>Spermatophyta</taxon>
        <taxon>Magnoliopsida</taxon>
        <taxon>eudicotyledons</taxon>
        <taxon>Gunneridae</taxon>
        <taxon>Pentapetalae</taxon>
        <taxon>Caryophyllales</taxon>
        <taxon>Caryophyllaceae</taxon>
        <taxon>Caryophylleae</taxon>
        <taxon>Saponaria</taxon>
    </lineage>
</organism>
<keyword evidence="3" id="KW-0963">Cytoplasm</keyword>